<keyword evidence="1" id="KW-0812">Transmembrane</keyword>
<dbReference type="EMBL" id="MN740432">
    <property type="protein sequence ID" value="QHU06371.1"/>
    <property type="molecule type" value="Genomic_DNA"/>
</dbReference>
<keyword evidence="1" id="KW-0472">Membrane</keyword>
<keyword evidence="1" id="KW-1133">Transmembrane helix</keyword>
<evidence type="ECO:0000313" key="2">
    <source>
        <dbReference type="EMBL" id="QHU06371.1"/>
    </source>
</evidence>
<organism evidence="2">
    <name type="scientific">viral metagenome</name>
    <dbReference type="NCBI Taxonomy" id="1070528"/>
    <lineage>
        <taxon>unclassified sequences</taxon>
        <taxon>metagenomes</taxon>
        <taxon>organismal metagenomes</taxon>
    </lineage>
</organism>
<proteinExistence type="predicted"/>
<name>A0A6C0JNB9_9ZZZZ</name>
<feature type="transmembrane region" description="Helical" evidence="1">
    <location>
        <begin position="12"/>
        <end position="36"/>
    </location>
</feature>
<reference evidence="2" key="1">
    <citation type="journal article" date="2020" name="Nature">
        <title>Giant virus diversity and host interactions through global metagenomics.</title>
        <authorList>
            <person name="Schulz F."/>
            <person name="Roux S."/>
            <person name="Paez-Espino D."/>
            <person name="Jungbluth S."/>
            <person name="Walsh D.A."/>
            <person name="Denef V.J."/>
            <person name="McMahon K.D."/>
            <person name="Konstantinidis K.T."/>
            <person name="Eloe-Fadrosh E.A."/>
            <person name="Kyrpides N.C."/>
            <person name="Woyke T."/>
        </authorList>
    </citation>
    <scope>NUCLEOTIDE SEQUENCE</scope>
    <source>
        <strain evidence="2">GVMAG-M-3300027747-57</strain>
    </source>
</reference>
<evidence type="ECO:0000256" key="1">
    <source>
        <dbReference type="SAM" id="Phobius"/>
    </source>
</evidence>
<accession>A0A6C0JNB9</accession>
<sequence length="74" mass="8997">MNKTLKSGVNDIKYLIVGIMLFSLTMATIFILYALIKTPKGNKVIQDTWRWWWNRTWWNRTQKRIRRERIQGVV</sequence>
<dbReference type="AlphaFoldDB" id="A0A6C0JNB9"/>
<protein>
    <submittedName>
        <fullName evidence="2">Uncharacterized protein</fullName>
    </submittedName>
</protein>